<dbReference type="Pfam" id="PF00459">
    <property type="entry name" value="Inositol_P"/>
    <property type="match status" value="1"/>
</dbReference>
<dbReference type="CDD" id="cd01638">
    <property type="entry name" value="CysQ"/>
    <property type="match status" value="1"/>
</dbReference>
<dbReference type="GO" id="GO:0050427">
    <property type="term" value="P:3'-phosphoadenosine 5'-phosphosulfate metabolic process"/>
    <property type="evidence" value="ECO:0007669"/>
    <property type="project" value="TreeGrafter"/>
</dbReference>
<dbReference type="GO" id="GO:0000287">
    <property type="term" value="F:magnesium ion binding"/>
    <property type="evidence" value="ECO:0007669"/>
    <property type="project" value="UniProtKB-UniRule"/>
</dbReference>
<dbReference type="STRING" id="1322246.BN4_20040"/>
<name>M1WU14_PSEP2</name>
<evidence type="ECO:0000313" key="12">
    <source>
        <dbReference type="Proteomes" id="UP000011724"/>
    </source>
</evidence>
<comment type="subcellular location">
    <subcellularLocation>
        <location evidence="9">Cell inner membrane</location>
        <topology evidence="9">Peripheral membrane protein</topology>
        <orientation evidence="9">Cytoplasmic side</orientation>
    </subcellularLocation>
</comment>
<dbReference type="SUPFAM" id="SSF56655">
    <property type="entry name" value="Carbohydrate phosphatase"/>
    <property type="match status" value="1"/>
</dbReference>
<evidence type="ECO:0000256" key="1">
    <source>
        <dbReference type="ARBA" id="ARBA00001625"/>
    </source>
</evidence>
<reference evidence="11 12" key="1">
    <citation type="journal article" date="2013" name="PLoS ONE">
        <title>The first genomic and proteomic characterization of a deep-sea sulfate reducer: insights into the piezophilic lifestyle of Desulfovibrio piezophilus.</title>
        <authorList>
            <person name="Pradel N."/>
            <person name="Ji B."/>
            <person name="Gimenez G."/>
            <person name="Talla E."/>
            <person name="Lenoble P."/>
            <person name="Garel M."/>
            <person name="Tamburini C."/>
            <person name="Fourquet P."/>
            <person name="Lebrun R."/>
            <person name="Bertin P."/>
            <person name="Denis Y."/>
            <person name="Pophillat M."/>
            <person name="Barbe V."/>
            <person name="Ollivier B."/>
            <person name="Dolla A."/>
        </authorList>
    </citation>
    <scope>NUCLEOTIDE SEQUENCE [LARGE SCALE GENOMIC DNA]</scope>
    <source>
        <strain evidence="12">DSM 10523 / SB164P1</strain>
    </source>
</reference>
<dbReference type="EMBL" id="FO203427">
    <property type="protein sequence ID" value="CCH50102.1"/>
    <property type="molecule type" value="Genomic_DNA"/>
</dbReference>
<dbReference type="PANTHER" id="PTHR43028:SF5">
    <property type="entry name" value="3'(2'),5'-BISPHOSPHATE NUCLEOTIDASE 1"/>
    <property type="match status" value="1"/>
</dbReference>
<dbReference type="Gene3D" id="3.40.190.80">
    <property type="match status" value="1"/>
</dbReference>
<dbReference type="PANTHER" id="PTHR43028">
    <property type="entry name" value="3'(2'),5'-BISPHOSPHATE NUCLEOTIDASE 1"/>
    <property type="match status" value="1"/>
</dbReference>
<organism evidence="11 12">
    <name type="scientific">Pseudodesulfovibrio piezophilus (strain DSM 21447 / JCM 15486 / C1TLV30)</name>
    <name type="common">Desulfovibrio piezophilus</name>
    <dbReference type="NCBI Taxonomy" id="1322246"/>
    <lineage>
        <taxon>Bacteria</taxon>
        <taxon>Pseudomonadati</taxon>
        <taxon>Thermodesulfobacteriota</taxon>
        <taxon>Desulfovibrionia</taxon>
        <taxon>Desulfovibrionales</taxon>
        <taxon>Desulfovibrionaceae</taxon>
    </lineage>
</organism>
<evidence type="ECO:0000256" key="8">
    <source>
        <dbReference type="ARBA" id="ARBA00023136"/>
    </source>
</evidence>
<evidence type="ECO:0000256" key="10">
    <source>
        <dbReference type="PIRSR" id="PIRSR600760-2"/>
    </source>
</evidence>
<dbReference type="NCBIfam" id="TIGR01331">
    <property type="entry name" value="bisphos_cysQ"/>
    <property type="match status" value="1"/>
</dbReference>
<evidence type="ECO:0000256" key="7">
    <source>
        <dbReference type="ARBA" id="ARBA00022842"/>
    </source>
</evidence>
<dbReference type="FunFam" id="3.30.540.10:FF:000007">
    <property type="entry name" value="3'(2'),5'-bisphosphate nucleotidase CysQ"/>
    <property type="match status" value="1"/>
</dbReference>
<dbReference type="GO" id="GO:0000103">
    <property type="term" value="P:sulfate assimilation"/>
    <property type="evidence" value="ECO:0007669"/>
    <property type="project" value="TreeGrafter"/>
</dbReference>
<feature type="binding site" evidence="10">
    <location>
        <position position="67"/>
    </location>
    <ligand>
        <name>Mg(2+)</name>
        <dbReference type="ChEBI" id="CHEBI:18420"/>
        <label>1</label>
        <note>catalytic</note>
    </ligand>
</feature>
<feature type="binding site" evidence="9">
    <location>
        <position position="67"/>
    </location>
    <ligand>
        <name>substrate</name>
    </ligand>
</feature>
<keyword evidence="3 9" id="KW-1003">Cell membrane</keyword>
<feature type="binding site" evidence="9">
    <location>
        <position position="67"/>
    </location>
    <ligand>
        <name>Mg(2+)</name>
        <dbReference type="ChEBI" id="CHEBI:18420"/>
        <label>1</label>
    </ligand>
</feature>
<keyword evidence="5 9" id="KW-0479">Metal-binding</keyword>
<feature type="binding site" evidence="10">
    <location>
        <position position="215"/>
    </location>
    <ligand>
        <name>Mg(2+)</name>
        <dbReference type="ChEBI" id="CHEBI:18420"/>
        <label>1</label>
        <note>catalytic</note>
    </ligand>
</feature>
<dbReference type="InterPro" id="IPR000760">
    <property type="entry name" value="Inositol_monophosphatase-like"/>
</dbReference>
<evidence type="ECO:0000256" key="5">
    <source>
        <dbReference type="ARBA" id="ARBA00022723"/>
    </source>
</evidence>
<dbReference type="InterPro" id="IPR050725">
    <property type="entry name" value="CysQ/Inositol_MonoPase"/>
</dbReference>
<evidence type="ECO:0000256" key="4">
    <source>
        <dbReference type="ARBA" id="ARBA00022519"/>
    </source>
</evidence>
<dbReference type="GO" id="GO:0046854">
    <property type="term" value="P:phosphatidylinositol phosphate biosynthetic process"/>
    <property type="evidence" value="ECO:0007669"/>
    <property type="project" value="InterPro"/>
</dbReference>
<keyword evidence="6 9" id="KW-0378">Hydrolase</keyword>
<dbReference type="InterPro" id="IPR006240">
    <property type="entry name" value="CysQ"/>
</dbReference>
<dbReference type="GO" id="GO:0005886">
    <property type="term" value="C:plasma membrane"/>
    <property type="evidence" value="ECO:0007669"/>
    <property type="project" value="UniProtKB-SubCell"/>
</dbReference>
<feature type="binding site" evidence="9">
    <location>
        <position position="89"/>
    </location>
    <ligand>
        <name>Mg(2+)</name>
        <dbReference type="ChEBI" id="CHEBI:18420"/>
        <label>1</label>
    </ligand>
</feature>
<reference evidence="12" key="2">
    <citation type="journal article" date="2013" name="Stand. Genomic Sci.">
        <title>Complete genome sequence of Desulfocapsa sulfexigens, a marine deltaproteobacterium specialized in disproportionating inorganic sulfur compounds.</title>
        <authorList>
            <person name="Finster K.W."/>
            <person name="Kjeldsen K.U."/>
            <person name="Kube M."/>
            <person name="Reinhardt R."/>
            <person name="Mussmann M."/>
            <person name="Amann R."/>
            <person name="Schreiber L."/>
        </authorList>
    </citation>
    <scope>NUCLEOTIDE SEQUENCE [LARGE SCALE GENOMIC DNA]</scope>
    <source>
        <strain evidence="12">DSM 10523 / SB164P1</strain>
    </source>
</reference>
<feature type="binding site" evidence="9">
    <location>
        <position position="215"/>
    </location>
    <ligand>
        <name>substrate</name>
    </ligand>
</feature>
<sequence>MTEHDRLASIISIARSAGSRIMEIYSSDYEVVFKKDESPLTAADRASHELIVHALGQLSPDIPILSEESVEIPWEERKGWKEYWLIDPLDGTKEFIKKNGEFTVNIALIRQNIPTLGVVYAPAQDICWYAEEGKGAFRMHGISGSPRPIHASSPETFAALKIVGSRSHQSQAIKAFLGNLEEPTLIPMGSSLKLCAVADGTADIYPRLGLTSEWDTAAAHCVVTEAGGFLVDENGHSLVYNSKESILNPYFLVLGGAGGRWRQDIIGWFRQANTL</sequence>
<comment type="cofactor">
    <cofactor evidence="9 10">
        <name>Mg(2+)</name>
        <dbReference type="ChEBI" id="CHEBI:18420"/>
    </cofactor>
</comment>
<proteinExistence type="inferred from homology"/>
<dbReference type="KEGG" id="dpi:BN4_20040"/>
<dbReference type="Proteomes" id="UP000011724">
    <property type="component" value="Chromosome"/>
</dbReference>
<comment type="similarity">
    <text evidence="2 9">Belongs to the inositol monophosphatase superfamily. CysQ family.</text>
</comment>
<evidence type="ECO:0000256" key="3">
    <source>
        <dbReference type="ARBA" id="ARBA00022475"/>
    </source>
</evidence>
<dbReference type="GO" id="GO:0008441">
    <property type="term" value="F:3'(2'),5'-bisphosphate nucleotidase activity"/>
    <property type="evidence" value="ECO:0007669"/>
    <property type="project" value="UniProtKB-UniRule"/>
</dbReference>
<evidence type="ECO:0000256" key="2">
    <source>
        <dbReference type="ARBA" id="ARBA00005289"/>
    </source>
</evidence>
<feature type="binding site" evidence="10">
    <location>
        <position position="87"/>
    </location>
    <ligand>
        <name>Mg(2+)</name>
        <dbReference type="ChEBI" id="CHEBI:18420"/>
        <label>1</label>
        <note>catalytic</note>
    </ligand>
</feature>
<dbReference type="PROSITE" id="PS00630">
    <property type="entry name" value="IMP_2"/>
    <property type="match status" value="1"/>
</dbReference>
<feature type="binding site" evidence="9">
    <location>
        <position position="215"/>
    </location>
    <ligand>
        <name>Mg(2+)</name>
        <dbReference type="ChEBI" id="CHEBI:18420"/>
        <label>2</label>
    </ligand>
</feature>
<keyword evidence="8 9" id="KW-0472">Membrane</keyword>
<dbReference type="InterPro" id="IPR020583">
    <property type="entry name" value="Inositol_monoP_metal-BS"/>
</dbReference>
<keyword evidence="7 9" id="KW-0460">Magnesium</keyword>
<dbReference type="PRINTS" id="PR00377">
    <property type="entry name" value="IMPHPHTASES"/>
</dbReference>
<evidence type="ECO:0000256" key="9">
    <source>
        <dbReference type="HAMAP-Rule" id="MF_02095"/>
    </source>
</evidence>
<accession>M1WU14</accession>
<dbReference type="PATRIC" id="fig|879567.3.peg.3089"/>
<feature type="binding site" evidence="9">
    <location>
        <position position="87"/>
    </location>
    <ligand>
        <name>Mg(2+)</name>
        <dbReference type="ChEBI" id="CHEBI:18420"/>
        <label>2</label>
    </ligand>
</feature>
<protein>
    <recommendedName>
        <fullName evidence="9">3'(2'),5'-bisphosphate nucleotidase CysQ</fullName>
        <ecNumber evidence="9">3.1.3.7</ecNumber>
    </recommendedName>
    <alternativeName>
        <fullName evidence="9">3'(2'),5-bisphosphonucleoside 3'(2')-phosphohydrolase</fullName>
    </alternativeName>
    <alternativeName>
        <fullName evidence="9">3'-phosphoadenosine 5'-phosphate phosphatase</fullName>
        <shortName evidence="9">PAP phosphatase</shortName>
    </alternativeName>
</protein>
<dbReference type="EC" id="3.1.3.7" evidence="9"/>
<dbReference type="HOGENOM" id="CLU_044118_3_0_7"/>
<dbReference type="HAMAP" id="MF_02095">
    <property type="entry name" value="CysQ"/>
    <property type="match status" value="1"/>
</dbReference>
<keyword evidence="4 9" id="KW-0997">Cell inner membrane</keyword>
<feature type="binding site" evidence="9">
    <location>
        <position position="87"/>
    </location>
    <ligand>
        <name>Mg(2+)</name>
        <dbReference type="ChEBI" id="CHEBI:18420"/>
        <label>1</label>
    </ligand>
</feature>
<evidence type="ECO:0000313" key="11">
    <source>
        <dbReference type="EMBL" id="CCH50102.1"/>
    </source>
</evidence>
<feature type="binding site" evidence="9 10">
    <location>
        <position position="90"/>
    </location>
    <ligand>
        <name>Mg(2+)</name>
        <dbReference type="ChEBI" id="CHEBI:18420"/>
        <label>2</label>
    </ligand>
</feature>
<dbReference type="AlphaFoldDB" id="M1WU14"/>
<comment type="catalytic activity">
    <reaction evidence="1 9">
        <text>adenosine 3',5'-bisphosphate + H2O = AMP + phosphate</text>
        <dbReference type="Rhea" id="RHEA:10040"/>
        <dbReference type="ChEBI" id="CHEBI:15377"/>
        <dbReference type="ChEBI" id="CHEBI:43474"/>
        <dbReference type="ChEBI" id="CHEBI:58343"/>
        <dbReference type="ChEBI" id="CHEBI:456215"/>
        <dbReference type="EC" id="3.1.3.7"/>
    </reaction>
</comment>
<comment type="function">
    <text evidence="9">Converts adenosine-3',5'-bisphosphate (PAP) to AMP.</text>
</comment>
<dbReference type="eggNOG" id="COG1218">
    <property type="taxonomic scope" value="Bacteria"/>
</dbReference>
<evidence type="ECO:0000256" key="6">
    <source>
        <dbReference type="ARBA" id="ARBA00022801"/>
    </source>
</evidence>
<dbReference type="RefSeq" id="WP_015416144.1">
    <property type="nucleotide sequence ID" value="NC_020409.1"/>
</dbReference>
<gene>
    <name evidence="9 11" type="primary">cysQ</name>
    <name evidence="11" type="ordered locus">BN4_20040</name>
</gene>
<dbReference type="PROSITE" id="PS00629">
    <property type="entry name" value="IMP_1"/>
    <property type="match status" value="1"/>
</dbReference>
<dbReference type="InterPro" id="IPR020550">
    <property type="entry name" value="Inositol_monophosphatase_CS"/>
</dbReference>
<dbReference type="Gene3D" id="3.30.540.10">
    <property type="entry name" value="Fructose-1,6-Bisphosphatase, subunit A, domain 1"/>
    <property type="match status" value="1"/>
</dbReference>
<keyword evidence="12" id="KW-1185">Reference proteome</keyword>
<feature type="binding site" evidence="10">
    <location>
        <position position="89"/>
    </location>
    <ligand>
        <name>Mg(2+)</name>
        <dbReference type="ChEBI" id="CHEBI:18420"/>
        <label>1</label>
        <note>catalytic</note>
    </ligand>
</feature>
<feature type="binding site" evidence="9">
    <location>
        <begin position="89"/>
        <end position="92"/>
    </location>
    <ligand>
        <name>substrate</name>
    </ligand>
</feature>